<dbReference type="Pfam" id="PF13516">
    <property type="entry name" value="LRR_6"/>
    <property type="match status" value="4"/>
</dbReference>
<dbReference type="Proteomes" id="UP001159042">
    <property type="component" value="Unassembled WGS sequence"/>
</dbReference>
<evidence type="ECO:0000313" key="2">
    <source>
        <dbReference type="EMBL" id="KAJ8918337.1"/>
    </source>
</evidence>
<protein>
    <recommendedName>
        <fullName evidence="4">Leucine-rich repeat-containing protein 34</fullName>
    </recommendedName>
</protein>
<dbReference type="AlphaFoldDB" id="A0AAV8VWV4"/>
<keyword evidence="3" id="KW-1185">Reference proteome</keyword>
<dbReference type="InterPro" id="IPR001611">
    <property type="entry name" value="Leu-rich_rpt"/>
</dbReference>
<dbReference type="InterPro" id="IPR032675">
    <property type="entry name" value="LRR_dom_sf"/>
</dbReference>
<dbReference type="SMART" id="SM00368">
    <property type="entry name" value="LRR_RI"/>
    <property type="match status" value="6"/>
</dbReference>
<dbReference type="Gene3D" id="3.80.10.10">
    <property type="entry name" value="Ribonuclease Inhibitor"/>
    <property type="match status" value="2"/>
</dbReference>
<accession>A0AAV8VWV4</accession>
<evidence type="ECO:0000256" key="1">
    <source>
        <dbReference type="ARBA" id="ARBA00022737"/>
    </source>
</evidence>
<name>A0AAV8VWV4_9CUCU</name>
<dbReference type="EMBL" id="JANEYG010000026">
    <property type="protein sequence ID" value="KAJ8918337.1"/>
    <property type="molecule type" value="Genomic_DNA"/>
</dbReference>
<gene>
    <name evidence="2" type="ORF">NQ315_008030</name>
</gene>
<dbReference type="SUPFAM" id="SSF52047">
    <property type="entry name" value="RNI-like"/>
    <property type="match status" value="1"/>
</dbReference>
<reference evidence="2 3" key="1">
    <citation type="journal article" date="2023" name="Insect Mol. Biol.">
        <title>Genome sequencing provides insights into the evolution of gene families encoding plant cell wall-degrading enzymes in longhorned beetles.</title>
        <authorList>
            <person name="Shin N.R."/>
            <person name="Okamura Y."/>
            <person name="Kirsch R."/>
            <person name="Pauchet Y."/>
        </authorList>
    </citation>
    <scope>NUCLEOTIDE SEQUENCE [LARGE SCALE GENOMIC DNA]</scope>
    <source>
        <strain evidence="2">EAD_L_NR</strain>
    </source>
</reference>
<sequence>MGDKITDVFLQLFCEKNSDGTKHLRLKGKDLFQRIGSRLAADNMHDLANFLKNHNEITSVDLCYNDIGDKGAKILAEKYLNSQNNLEHLNLMHCDIRADGMAAIASSNLSNLKSCRINGNQLGATGARYIASLIINCPKLVHLDIAETNLSLESIESILIVIERCTLEILDMSRIIPNSYYTRYNVATLADDLGAVLETNETLVELHVQKCEFDGHDVEILLQRLEHSKVLEVLDLGCNRISDLGIQLISHWLKTRPPLRALNVSANSIKNFGARALSYSLPYSKIRYLDITNNKIGDDGMTAVLESLKKPCQMRLLYIWGNTIGKISCRRIKRMIASKVLDQEYIDVKICEVDGQLYPAFYPANHYKHKYYCVMDHGCPVELKIKRNKIYHPDSLPRQLLNMPHVGRYPPVDESLGLKVVKIKKCPEDE</sequence>
<comment type="caution">
    <text evidence="2">The sequence shown here is derived from an EMBL/GenBank/DDBJ whole genome shotgun (WGS) entry which is preliminary data.</text>
</comment>
<dbReference type="InterPro" id="IPR052201">
    <property type="entry name" value="LRR-containing_regulator"/>
</dbReference>
<keyword evidence="1" id="KW-0677">Repeat</keyword>
<organism evidence="2 3">
    <name type="scientific">Exocentrus adspersus</name>
    <dbReference type="NCBI Taxonomy" id="1586481"/>
    <lineage>
        <taxon>Eukaryota</taxon>
        <taxon>Metazoa</taxon>
        <taxon>Ecdysozoa</taxon>
        <taxon>Arthropoda</taxon>
        <taxon>Hexapoda</taxon>
        <taxon>Insecta</taxon>
        <taxon>Pterygota</taxon>
        <taxon>Neoptera</taxon>
        <taxon>Endopterygota</taxon>
        <taxon>Coleoptera</taxon>
        <taxon>Polyphaga</taxon>
        <taxon>Cucujiformia</taxon>
        <taxon>Chrysomeloidea</taxon>
        <taxon>Cerambycidae</taxon>
        <taxon>Lamiinae</taxon>
        <taxon>Acanthocinini</taxon>
        <taxon>Exocentrus</taxon>
    </lineage>
</organism>
<proteinExistence type="predicted"/>
<dbReference type="PANTHER" id="PTHR24111:SF0">
    <property type="entry name" value="LEUCINE-RICH REPEAT-CONTAINING PROTEIN"/>
    <property type="match status" value="1"/>
</dbReference>
<dbReference type="PANTHER" id="PTHR24111">
    <property type="entry name" value="LEUCINE-RICH REPEAT-CONTAINING PROTEIN 34"/>
    <property type="match status" value="1"/>
</dbReference>
<evidence type="ECO:0000313" key="3">
    <source>
        <dbReference type="Proteomes" id="UP001159042"/>
    </source>
</evidence>
<evidence type="ECO:0008006" key="4">
    <source>
        <dbReference type="Google" id="ProtNLM"/>
    </source>
</evidence>